<evidence type="ECO:0000256" key="2">
    <source>
        <dbReference type="ARBA" id="ARBA00022714"/>
    </source>
</evidence>
<dbReference type="EMBL" id="SNYW01000002">
    <property type="protein sequence ID" value="TDQ85452.1"/>
    <property type="molecule type" value="Genomic_DNA"/>
</dbReference>
<proteinExistence type="inferred from homology"/>
<accession>A0A4R6WSZ4</accession>
<evidence type="ECO:0000313" key="10">
    <source>
        <dbReference type="Proteomes" id="UP000295783"/>
    </source>
</evidence>
<dbReference type="Proteomes" id="UP000295783">
    <property type="component" value="Unassembled WGS sequence"/>
</dbReference>
<dbReference type="PANTHER" id="PTHR43342:SF2">
    <property type="entry name" value="POTENTIAL NAD-REDUCING HYDROGENASE SUBUNIT"/>
    <property type="match status" value="1"/>
</dbReference>
<dbReference type="Pfam" id="PF01257">
    <property type="entry name" value="2Fe-2S_thioredx"/>
    <property type="match status" value="1"/>
</dbReference>
<protein>
    <submittedName>
        <fullName evidence="9">Formate dehydrogenase gamma subunit</fullName>
    </submittedName>
</protein>
<organism evidence="9 10">
    <name type="scientific">Dongia mobilis</name>
    <dbReference type="NCBI Taxonomy" id="578943"/>
    <lineage>
        <taxon>Bacteria</taxon>
        <taxon>Pseudomonadati</taxon>
        <taxon>Pseudomonadota</taxon>
        <taxon>Alphaproteobacteria</taxon>
        <taxon>Rhodospirillales</taxon>
        <taxon>Dongiaceae</taxon>
        <taxon>Dongia</taxon>
    </lineage>
</organism>
<dbReference type="InterPro" id="IPR002023">
    <property type="entry name" value="NuoE-like"/>
</dbReference>
<feature type="binding site" evidence="7">
    <location>
        <position position="134"/>
    </location>
    <ligand>
        <name>[2Fe-2S] cluster</name>
        <dbReference type="ChEBI" id="CHEBI:190135"/>
    </ligand>
</feature>
<dbReference type="InterPro" id="IPR036249">
    <property type="entry name" value="Thioredoxin-like_sf"/>
</dbReference>
<keyword evidence="3 7" id="KW-0479">Metal-binding</keyword>
<comment type="cofactor">
    <cofactor evidence="6">
        <name>[2Fe-2S] cluster</name>
        <dbReference type="ChEBI" id="CHEBI:190135"/>
    </cofactor>
</comment>
<dbReference type="InterPro" id="IPR028431">
    <property type="entry name" value="NADP_DH_HndA-like"/>
</dbReference>
<dbReference type="AlphaFoldDB" id="A0A4R6WSZ4"/>
<dbReference type="CDD" id="cd03081">
    <property type="entry name" value="TRX_Fd_NuoE_FDH_gamma"/>
    <property type="match status" value="1"/>
</dbReference>
<feature type="binding site" evidence="7">
    <location>
        <position position="138"/>
    </location>
    <ligand>
        <name>[2Fe-2S] cluster</name>
        <dbReference type="ChEBI" id="CHEBI:190135"/>
    </ligand>
</feature>
<dbReference type="InterPro" id="IPR041921">
    <property type="entry name" value="NuoE_N"/>
</dbReference>
<evidence type="ECO:0000256" key="4">
    <source>
        <dbReference type="ARBA" id="ARBA00023004"/>
    </source>
</evidence>
<evidence type="ECO:0000256" key="5">
    <source>
        <dbReference type="ARBA" id="ARBA00023014"/>
    </source>
</evidence>
<evidence type="ECO:0000313" key="9">
    <source>
        <dbReference type="EMBL" id="TDQ85452.1"/>
    </source>
</evidence>
<keyword evidence="4 7" id="KW-0408">Iron</keyword>
<reference evidence="9 10" key="1">
    <citation type="submission" date="2019-03" db="EMBL/GenBank/DDBJ databases">
        <title>Genomic Encyclopedia of Type Strains, Phase III (KMG-III): the genomes of soil and plant-associated and newly described type strains.</title>
        <authorList>
            <person name="Whitman W."/>
        </authorList>
    </citation>
    <scope>NUCLEOTIDE SEQUENCE [LARGE SCALE GENOMIC DNA]</scope>
    <source>
        <strain evidence="9 10">CGMCC 1.7660</strain>
    </source>
</reference>
<feature type="region of interest" description="Disordered" evidence="8">
    <location>
        <begin position="1"/>
        <end position="20"/>
    </location>
</feature>
<evidence type="ECO:0000256" key="3">
    <source>
        <dbReference type="ARBA" id="ARBA00022723"/>
    </source>
</evidence>
<evidence type="ECO:0000256" key="1">
    <source>
        <dbReference type="ARBA" id="ARBA00010643"/>
    </source>
</evidence>
<dbReference type="SUPFAM" id="SSF52833">
    <property type="entry name" value="Thioredoxin-like"/>
    <property type="match status" value="1"/>
</dbReference>
<comment type="cofactor">
    <cofactor evidence="7">
        <name>[2Fe-2S] cluster</name>
        <dbReference type="ChEBI" id="CHEBI:190135"/>
    </cofactor>
    <text evidence="7">Binds 1 [2Fe-2S] cluster.</text>
</comment>
<dbReference type="PIRSF" id="PIRSF000216">
    <property type="entry name" value="NADH_DH_24kDa"/>
    <property type="match status" value="1"/>
</dbReference>
<evidence type="ECO:0000256" key="8">
    <source>
        <dbReference type="SAM" id="MobiDB-lite"/>
    </source>
</evidence>
<feature type="binding site" evidence="7">
    <location>
        <position position="93"/>
    </location>
    <ligand>
        <name>[2Fe-2S] cluster</name>
        <dbReference type="ChEBI" id="CHEBI:190135"/>
    </ligand>
</feature>
<dbReference type="GO" id="GO:0016491">
    <property type="term" value="F:oxidoreductase activity"/>
    <property type="evidence" value="ECO:0007669"/>
    <property type="project" value="InterPro"/>
</dbReference>
<feature type="binding site" evidence="7">
    <location>
        <position position="98"/>
    </location>
    <ligand>
        <name>[2Fe-2S] cluster</name>
        <dbReference type="ChEBI" id="CHEBI:190135"/>
    </ligand>
</feature>
<dbReference type="OrthoDB" id="9807941at2"/>
<gene>
    <name evidence="9" type="ORF">A8950_0238</name>
</gene>
<dbReference type="RefSeq" id="WP_133611657.1">
    <property type="nucleotide sequence ID" value="NZ_SNYW01000002.1"/>
</dbReference>
<dbReference type="PANTHER" id="PTHR43342">
    <property type="entry name" value="NADH-QUINONE OXIDOREDUCTASE, E SUBUNIT"/>
    <property type="match status" value="1"/>
</dbReference>
<dbReference type="Gene3D" id="3.40.30.10">
    <property type="entry name" value="Glutaredoxin"/>
    <property type="match status" value="1"/>
</dbReference>
<evidence type="ECO:0000256" key="6">
    <source>
        <dbReference type="ARBA" id="ARBA00034078"/>
    </source>
</evidence>
<comment type="caution">
    <text evidence="9">The sequence shown here is derived from an EMBL/GenBank/DDBJ whole genome shotgun (WGS) entry which is preliminary data.</text>
</comment>
<dbReference type="NCBIfam" id="NF004638">
    <property type="entry name" value="PRK05988.1"/>
    <property type="match status" value="1"/>
</dbReference>
<sequence>MSGLAAARSPNKSAGNPWDRDAARGIVQEHRNLEGALLPILHALNEHFGYVDAEAVPIIADELNLSRAEVHGVISFYHDFRKEPAGRHVVKVCRAEACQSMDGRTLETHVAKRLKAEFGATSADRNFTLEAVYCLGLCACSPALMVDGELHARVTPARFDAIIADLTGGKS</sequence>
<comment type="similarity">
    <text evidence="1">Belongs to the complex I 24 kDa subunit family.</text>
</comment>
<keyword evidence="5 7" id="KW-0411">Iron-sulfur</keyword>
<dbReference type="Gene3D" id="1.10.10.1590">
    <property type="entry name" value="NADH-quinone oxidoreductase subunit E"/>
    <property type="match status" value="1"/>
</dbReference>
<evidence type="ECO:0000256" key="7">
    <source>
        <dbReference type="PIRSR" id="PIRSR000216-1"/>
    </source>
</evidence>
<keyword evidence="10" id="KW-1185">Reference proteome</keyword>
<dbReference type="GO" id="GO:0046872">
    <property type="term" value="F:metal ion binding"/>
    <property type="evidence" value="ECO:0007669"/>
    <property type="project" value="UniProtKB-KW"/>
</dbReference>
<dbReference type="GO" id="GO:0051537">
    <property type="term" value="F:2 iron, 2 sulfur cluster binding"/>
    <property type="evidence" value="ECO:0007669"/>
    <property type="project" value="UniProtKB-KW"/>
</dbReference>
<name>A0A4R6WSZ4_9PROT</name>
<keyword evidence="2 7" id="KW-0001">2Fe-2S</keyword>